<dbReference type="SUPFAM" id="SSF50978">
    <property type="entry name" value="WD40 repeat-like"/>
    <property type="match status" value="1"/>
</dbReference>
<protein>
    <submittedName>
        <fullName evidence="5">F-box/WD-40 repeat-containing protein</fullName>
    </submittedName>
</protein>
<evidence type="ECO:0000256" key="2">
    <source>
        <dbReference type="ARBA" id="ARBA00022737"/>
    </source>
</evidence>
<dbReference type="PROSITE" id="PS50181">
    <property type="entry name" value="FBOX"/>
    <property type="match status" value="1"/>
</dbReference>
<reference evidence="5 6" key="1">
    <citation type="journal article" date="2016" name="Sci. Rep.">
        <title>The Dendrobium catenatum Lindl. genome sequence provides insights into polysaccharide synthase, floral development and adaptive evolution.</title>
        <authorList>
            <person name="Zhang G.Q."/>
            <person name="Xu Q."/>
            <person name="Bian C."/>
            <person name="Tsai W.C."/>
            <person name="Yeh C.M."/>
            <person name="Liu K.W."/>
            <person name="Yoshida K."/>
            <person name="Zhang L.S."/>
            <person name="Chang S.B."/>
            <person name="Chen F."/>
            <person name="Shi Y."/>
            <person name="Su Y.Y."/>
            <person name="Zhang Y.Q."/>
            <person name="Chen L.J."/>
            <person name="Yin Y."/>
            <person name="Lin M."/>
            <person name="Huang H."/>
            <person name="Deng H."/>
            <person name="Wang Z.W."/>
            <person name="Zhu S.L."/>
            <person name="Zhao X."/>
            <person name="Deng C."/>
            <person name="Niu S.C."/>
            <person name="Huang J."/>
            <person name="Wang M."/>
            <person name="Liu G.H."/>
            <person name="Yang H.J."/>
            <person name="Xiao X.J."/>
            <person name="Hsiao Y.Y."/>
            <person name="Wu W.L."/>
            <person name="Chen Y.Y."/>
            <person name="Mitsuda N."/>
            <person name="Ohme-Takagi M."/>
            <person name="Luo Y.B."/>
            <person name="Van de Peer Y."/>
            <person name="Liu Z.J."/>
        </authorList>
    </citation>
    <scope>NUCLEOTIDE SEQUENCE [LARGE SCALE GENOMIC DNA]</scope>
    <source>
        <tissue evidence="5">The whole plant</tissue>
    </source>
</reference>
<dbReference type="Gene3D" id="1.20.1280.50">
    <property type="match status" value="1"/>
</dbReference>
<feature type="region of interest" description="Disordered" evidence="3">
    <location>
        <begin position="1"/>
        <end position="21"/>
    </location>
</feature>
<dbReference type="Pfam" id="PF00400">
    <property type="entry name" value="WD40"/>
    <property type="match status" value="1"/>
</dbReference>
<keyword evidence="6" id="KW-1185">Reference proteome</keyword>
<dbReference type="InterPro" id="IPR015943">
    <property type="entry name" value="WD40/YVTN_repeat-like_dom_sf"/>
</dbReference>
<dbReference type="OrthoDB" id="538223at2759"/>
<gene>
    <name evidence="5" type="ORF">MA16_Dca013088</name>
</gene>
<dbReference type="EMBL" id="KZ502233">
    <property type="protein sequence ID" value="PKU81657.1"/>
    <property type="molecule type" value="Genomic_DNA"/>
</dbReference>
<keyword evidence="1" id="KW-0853">WD repeat</keyword>
<dbReference type="AlphaFoldDB" id="A0A2I0X199"/>
<feature type="domain" description="F-box" evidence="4">
    <location>
        <begin position="28"/>
        <end position="74"/>
    </location>
</feature>
<dbReference type="InterPro" id="IPR042627">
    <property type="entry name" value="FBXW2"/>
</dbReference>
<evidence type="ECO:0000256" key="1">
    <source>
        <dbReference type="ARBA" id="ARBA00022574"/>
    </source>
</evidence>
<dbReference type="Gene3D" id="2.130.10.10">
    <property type="entry name" value="YVTN repeat-like/Quinoprotein amine dehydrogenase"/>
    <property type="match status" value="2"/>
</dbReference>
<dbReference type="SUPFAM" id="SSF81383">
    <property type="entry name" value="F-box domain"/>
    <property type="match status" value="1"/>
</dbReference>
<organism evidence="5 6">
    <name type="scientific">Dendrobium catenatum</name>
    <dbReference type="NCBI Taxonomy" id="906689"/>
    <lineage>
        <taxon>Eukaryota</taxon>
        <taxon>Viridiplantae</taxon>
        <taxon>Streptophyta</taxon>
        <taxon>Embryophyta</taxon>
        <taxon>Tracheophyta</taxon>
        <taxon>Spermatophyta</taxon>
        <taxon>Magnoliopsida</taxon>
        <taxon>Liliopsida</taxon>
        <taxon>Asparagales</taxon>
        <taxon>Orchidaceae</taxon>
        <taxon>Epidendroideae</taxon>
        <taxon>Malaxideae</taxon>
        <taxon>Dendrobiinae</taxon>
        <taxon>Dendrobium</taxon>
    </lineage>
</organism>
<accession>A0A2I0X199</accession>
<evidence type="ECO:0000313" key="6">
    <source>
        <dbReference type="Proteomes" id="UP000233837"/>
    </source>
</evidence>
<keyword evidence="2" id="KW-0677">Repeat</keyword>
<dbReference type="PANTHER" id="PTHR44436:SF1">
    <property type="entry name" value="F-BOX_WD REPEAT-CONTAINING PROTEIN 2"/>
    <property type="match status" value="1"/>
</dbReference>
<evidence type="ECO:0000256" key="3">
    <source>
        <dbReference type="SAM" id="MobiDB-lite"/>
    </source>
</evidence>
<dbReference type="SMART" id="SM00320">
    <property type="entry name" value="WD40"/>
    <property type="match status" value="6"/>
</dbReference>
<dbReference type="InterPro" id="IPR036047">
    <property type="entry name" value="F-box-like_dom_sf"/>
</dbReference>
<dbReference type="PANTHER" id="PTHR44436">
    <property type="entry name" value="F-BOX/WD REPEAT-CONTAINING PROTEIN 2"/>
    <property type="match status" value="1"/>
</dbReference>
<dbReference type="InterPro" id="IPR036322">
    <property type="entry name" value="WD40_repeat_dom_sf"/>
</dbReference>
<dbReference type="Proteomes" id="UP000233837">
    <property type="component" value="Unassembled WGS sequence"/>
</dbReference>
<name>A0A2I0X199_9ASPA</name>
<proteinExistence type="predicted"/>
<dbReference type="InterPro" id="IPR001810">
    <property type="entry name" value="F-box_dom"/>
</dbReference>
<reference evidence="5 6" key="2">
    <citation type="journal article" date="2017" name="Nature">
        <title>The Apostasia genome and the evolution of orchids.</title>
        <authorList>
            <person name="Zhang G.Q."/>
            <person name="Liu K.W."/>
            <person name="Li Z."/>
            <person name="Lohaus R."/>
            <person name="Hsiao Y.Y."/>
            <person name="Niu S.C."/>
            <person name="Wang J.Y."/>
            <person name="Lin Y.C."/>
            <person name="Xu Q."/>
            <person name="Chen L.J."/>
            <person name="Yoshida K."/>
            <person name="Fujiwara S."/>
            <person name="Wang Z.W."/>
            <person name="Zhang Y.Q."/>
            <person name="Mitsuda N."/>
            <person name="Wang M."/>
            <person name="Liu G.H."/>
            <person name="Pecoraro L."/>
            <person name="Huang H.X."/>
            <person name="Xiao X.J."/>
            <person name="Lin M."/>
            <person name="Wu X.Y."/>
            <person name="Wu W.L."/>
            <person name="Chen Y.Y."/>
            <person name="Chang S.B."/>
            <person name="Sakamoto S."/>
            <person name="Ohme-Takagi M."/>
            <person name="Yagi M."/>
            <person name="Zeng S.J."/>
            <person name="Shen C.Y."/>
            <person name="Yeh C.M."/>
            <person name="Luo Y.B."/>
            <person name="Tsai W.C."/>
            <person name="Van de Peer Y."/>
            <person name="Liu Z.J."/>
        </authorList>
    </citation>
    <scope>NUCLEOTIDE SEQUENCE [LARGE SCALE GENOMIC DNA]</scope>
    <source>
        <tissue evidence="5">The whole plant</tissue>
    </source>
</reference>
<dbReference type="Pfam" id="PF12937">
    <property type="entry name" value="F-box-like"/>
    <property type="match status" value="1"/>
</dbReference>
<dbReference type="SMART" id="SM00256">
    <property type="entry name" value="FBOX"/>
    <property type="match status" value="1"/>
</dbReference>
<sequence length="443" mass="49004">MESSSGKIAGFTASPGSGKRGSSSAASPFSIHSLSADLLCIIFSRLDSLELVRCAAVCKPWNKLIYSSTLLRDLYDKIRLCSSSSSNLSVPVEASMKRYFENLAMEQHRLSFLGSSADVHQWRGHSLRIALCRMKRGLILSGAEDKVMRLWSVERCKCLKEYFNFNKNTIVDYDFDENKIVGLTDSQICIWALKSGKGIFRSHEGIFTRGICMGYIDPEAVVGCDDGSARVFDMYSGRCTRIIRMHGAPVSCLALTEDQLVFGGSNFGTVTVADFSTGEQLASMKSSFSHTGMKSLCFSTHSHLLYGGSTSGYVHCWDLRTFRPLWETRVSPNVIYSIHHLACDSSTLAVGGLDGILRILNQNTGETLSRFILNPSTKLDGSNSTSSPFKMNIKAKAISSDIEIHNIPRSQRHPITCLAVGLKKIVTAHNEKYLSLWRFHQSL</sequence>
<evidence type="ECO:0000313" key="5">
    <source>
        <dbReference type="EMBL" id="PKU81657.1"/>
    </source>
</evidence>
<evidence type="ECO:0000259" key="4">
    <source>
        <dbReference type="PROSITE" id="PS50181"/>
    </source>
</evidence>
<dbReference type="InterPro" id="IPR001680">
    <property type="entry name" value="WD40_rpt"/>
</dbReference>